<evidence type="ECO:0008006" key="3">
    <source>
        <dbReference type="Google" id="ProtNLM"/>
    </source>
</evidence>
<sequence>MRSPQATSALDTQAAYGFLQTIKDRCRDATVIAVMHDFSPIQSEHGVEFFDNVLTIERGVAKKIAIAEWLRHEASQA</sequence>
<reference evidence="1 2" key="1">
    <citation type="submission" date="2018-07" db="EMBL/GenBank/DDBJ databases">
        <title>Rhizobium leguminosarum strain:ATCC 14479 Genome sequencing and assembly.</title>
        <authorList>
            <person name="Chakraborty R."/>
        </authorList>
    </citation>
    <scope>NUCLEOTIDE SEQUENCE [LARGE SCALE GENOMIC DNA]</scope>
    <source>
        <strain evidence="1 2">ATCC 14479</strain>
        <plasmid evidence="2">Plasmid unnamed3</plasmid>
    </source>
</reference>
<dbReference type="AlphaFoldDB" id="A0A2Z4YS11"/>
<protein>
    <recommendedName>
        <fullName evidence="3">ABC transporter</fullName>
    </recommendedName>
</protein>
<proteinExistence type="predicted"/>
<name>A0A2Z4YS11_RHILE</name>
<keyword evidence="1" id="KW-0614">Plasmid</keyword>
<evidence type="ECO:0000313" key="2">
    <source>
        <dbReference type="Proteomes" id="UP000251166"/>
    </source>
</evidence>
<accession>A0A2Z4YS11</accession>
<gene>
    <name evidence="1" type="ORF">DLJ82_6276</name>
</gene>
<dbReference type="EMBL" id="CP030763">
    <property type="protein sequence ID" value="AXA44247.1"/>
    <property type="molecule type" value="Genomic_DNA"/>
</dbReference>
<dbReference type="Proteomes" id="UP000251166">
    <property type="component" value="Plasmid unnamed3"/>
</dbReference>
<organism evidence="1 2">
    <name type="scientific">Rhizobium leguminosarum</name>
    <dbReference type="NCBI Taxonomy" id="384"/>
    <lineage>
        <taxon>Bacteria</taxon>
        <taxon>Pseudomonadati</taxon>
        <taxon>Pseudomonadota</taxon>
        <taxon>Alphaproteobacteria</taxon>
        <taxon>Hyphomicrobiales</taxon>
        <taxon>Rhizobiaceae</taxon>
        <taxon>Rhizobium/Agrobacterium group</taxon>
        <taxon>Rhizobium</taxon>
    </lineage>
</organism>
<evidence type="ECO:0000313" key="1">
    <source>
        <dbReference type="EMBL" id="AXA44247.1"/>
    </source>
</evidence>
<geneLocation type="plasmid" evidence="1 2">
    <name>unnamed3</name>
</geneLocation>